<reference evidence="3" key="1">
    <citation type="journal article" date="2023" name="Mol. Phylogenet. Evol.">
        <title>Genome-scale phylogeny and comparative genomics of the fungal order Sordariales.</title>
        <authorList>
            <person name="Hensen N."/>
            <person name="Bonometti L."/>
            <person name="Westerberg I."/>
            <person name="Brannstrom I.O."/>
            <person name="Guillou S."/>
            <person name="Cros-Aarteil S."/>
            <person name="Calhoun S."/>
            <person name="Haridas S."/>
            <person name="Kuo A."/>
            <person name="Mondo S."/>
            <person name="Pangilinan J."/>
            <person name="Riley R."/>
            <person name="LaButti K."/>
            <person name="Andreopoulos B."/>
            <person name="Lipzen A."/>
            <person name="Chen C."/>
            <person name="Yan M."/>
            <person name="Daum C."/>
            <person name="Ng V."/>
            <person name="Clum A."/>
            <person name="Steindorff A."/>
            <person name="Ohm R.A."/>
            <person name="Martin F."/>
            <person name="Silar P."/>
            <person name="Natvig D.O."/>
            <person name="Lalanne C."/>
            <person name="Gautier V."/>
            <person name="Ament-Velasquez S.L."/>
            <person name="Kruys A."/>
            <person name="Hutchinson M.I."/>
            <person name="Powell A.J."/>
            <person name="Barry K."/>
            <person name="Miller A.N."/>
            <person name="Grigoriev I.V."/>
            <person name="Debuchy R."/>
            <person name="Gladieux P."/>
            <person name="Hiltunen Thoren M."/>
            <person name="Johannesson H."/>
        </authorList>
    </citation>
    <scope>NUCLEOTIDE SEQUENCE</scope>
    <source>
        <strain evidence="3">CBS 333.67</strain>
    </source>
</reference>
<keyword evidence="4" id="KW-1185">Reference proteome</keyword>
<dbReference type="GeneID" id="87880936"/>
<name>A0AAJ0GW80_9PEZI</name>
<feature type="chain" id="PRO_5042544361" description="Secreted protein" evidence="2">
    <location>
        <begin position="23"/>
        <end position="218"/>
    </location>
</feature>
<evidence type="ECO:0000313" key="3">
    <source>
        <dbReference type="EMBL" id="KAK3307005.1"/>
    </source>
</evidence>
<dbReference type="RefSeq" id="XP_062722785.1">
    <property type="nucleotide sequence ID" value="XM_062862107.1"/>
</dbReference>
<evidence type="ECO:0008006" key="5">
    <source>
        <dbReference type="Google" id="ProtNLM"/>
    </source>
</evidence>
<evidence type="ECO:0000256" key="1">
    <source>
        <dbReference type="SAM" id="MobiDB-lite"/>
    </source>
</evidence>
<dbReference type="EMBL" id="JAUDZG010000003">
    <property type="protein sequence ID" value="KAK3307005.1"/>
    <property type="molecule type" value="Genomic_DNA"/>
</dbReference>
<sequence>MCRGTFPCAWSLCCIWLPPSQTLQCLTWSTGRTNRHRVVARHPIVDDTFKALLHAGHPGMPQFHYLRRYWRRHINRESREAPEPEGHVLPFRCRDRRDLTAGQPGQAGVLTTVLEQAALACVSRPRFRGPTHVGARRPSPHHRPTQESGCRSRSARLTLSPHVTGDELVTGPGLQLSESFSIAPAPPAACRATSRTPKITGALEGITSRHLVRPSHLV</sequence>
<dbReference type="Proteomes" id="UP001273166">
    <property type="component" value="Unassembled WGS sequence"/>
</dbReference>
<feature type="compositionally biased region" description="Basic residues" evidence="1">
    <location>
        <begin position="129"/>
        <end position="143"/>
    </location>
</feature>
<evidence type="ECO:0000313" key="4">
    <source>
        <dbReference type="Proteomes" id="UP001273166"/>
    </source>
</evidence>
<dbReference type="AlphaFoldDB" id="A0AAJ0GW80"/>
<comment type="caution">
    <text evidence="3">The sequence shown here is derived from an EMBL/GenBank/DDBJ whole genome shotgun (WGS) entry which is preliminary data.</text>
</comment>
<organism evidence="3 4">
    <name type="scientific">Chaetomium strumarium</name>
    <dbReference type="NCBI Taxonomy" id="1170767"/>
    <lineage>
        <taxon>Eukaryota</taxon>
        <taxon>Fungi</taxon>
        <taxon>Dikarya</taxon>
        <taxon>Ascomycota</taxon>
        <taxon>Pezizomycotina</taxon>
        <taxon>Sordariomycetes</taxon>
        <taxon>Sordariomycetidae</taxon>
        <taxon>Sordariales</taxon>
        <taxon>Chaetomiaceae</taxon>
        <taxon>Chaetomium</taxon>
    </lineage>
</organism>
<gene>
    <name evidence="3" type="ORF">B0T15DRAFT_160987</name>
</gene>
<keyword evidence="2" id="KW-0732">Signal</keyword>
<protein>
    <recommendedName>
        <fullName evidence="5">Secreted protein</fullName>
    </recommendedName>
</protein>
<feature type="region of interest" description="Disordered" evidence="1">
    <location>
        <begin position="129"/>
        <end position="152"/>
    </location>
</feature>
<evidence type="ECO:0000256" key="2">
    <source>
        <dbReference type="SAM" id="SignalP"/>
    </source>
</evidence>
<feature type="signal peptide" evidence="2">
    <location>
        <begin position="1"/>
        <end position="22"/>
    </location>
</feature>
<proteinExistence type="predicted"/>
<reference evidence="3" key="2">
    <citation type="submission" date="2023-06" db="EMBL/GenBank/DDBJ databases">
        <authorList>
            <consortium name="Lawrence Berkeley National Laboratory"/>
            <person name="Mondo S.J."/>
            <person name="Hensen N."/>
            <person name="Bonometti L."/>
            <person name="Westerberg I."/>
            <person name="Brannstrom I.O."/>
            <person name="Guillou S."/>
            <person name="Cros-Aarteil S."/>
            <person name="Calhoun S."/>
            <person name="Haridas S."/>
            <person name="Kuo A."/>
            <person name="Pangilinan J."/>
            <person name="Riley R."/>
            <person name="Labutti K."/>
            <person name="Andreopoulos B."/>
            <person name="Lipzen A."/>
            <person name="Chen C."/>
            <person name="Yanf M."/>
            <person name="Daum C."/>
            <person name="Ng V."/>
            <person name="Clum A."/>
            <person name="Steindorff A."/>
            <person name="Ohm R."/>
            <person name="Martin F."/>
            <person name="Silar P."/>
            <person name="Natvig D."/>
            <person name="Lalanne C."/>
            <person name="Gautier V."/>
            <person name="Ament-Velasquez S.L."/>
            <person name="Kruys A."/>
            <person name="Hutchinson M.I."/>
            <person name="Powell A.J."/>
            <person name="Barry K."/>
            <person name="Miller A.N."/>
            <person name="Grigoriev I.V."/>
            <person name="Debuchy R."/>
            <person name="Gladieux P."/>
            <person name="Thoren M.H."/>
            <person name="Johannesson H."/>
        </authorList>
    </citation>
    <scope>NUCLEOTIDE SEQUENCE</scope>
    <source>
        <strain evidence="3">CBS 333.67</strain>
    </source>
</reference>
<accession>A0AAJ0GW80</accession>